<dbReference type="EMBL" id="CAJQZP010001062">
    <property type="protein sequence ID" value="CAG5014488.1"/>
    <property type="molecule type" value="Genomic_DNA"/>
</dbReference>
<keyword evidence="2" id="KW-1185">Reference proteome</keyword>
<reference evidence="1" key="1">
    <citation type="submission" date="2021-04" db="EMBL/GenBank/DDBJ databases">
        <authorList>
            <person name="Tunstrom K."/>
        </authorList>
    </citation>
    <scope>NUCLEOTIDE SEQUENCE</scope>
</reference>
<evidence type="ECO:0000313" key="2">
    <source>
        <dbReference type="Proteomes" id="UP000691718"/>
    </source>
</evidence>
<name>A0A8S3XE78_PARAO</name>
<sequence>MQNVQTQQIQDNEKARHLEYNSCDEYEEMKFDAYDYGGGSGDVSEEEAAAERRRPKSVIEMPTLAPLLLEA</sequence>
<evidence type="ECO:0000313" key="1">
    <source>
        <dbReference type="EMBL" id="CAG5014488.1"/>
    </source>
</evidence>
<dbReference type="AlphaFoldDB" id="A0A8S3XE78"/>
<gene>
    <name evidence="1" type="ORF">PAPOLLO_LOCUS16160</name>
</gene>
<accession>A0A8S3XE78</accession>
<proteinExistence type="predicted"/>
<comment type="caution">
    <text evidence="1">The sequence shown here is derived from an EMBL/GenBank/DDBJ whole genome shotgun (WGS) entry which is preliminary data.</text>
</comment>
<organism evidence="1 2">
    <name type="scientific">Parnassius apollo</name>
    <name type="common">Apollo butterfly</name>
    <name type="synonym">Papilio apollo</name>
    <dbReference type="NCBI Taxonomy" id="110799"/>
    <lineage>
        <taxon>Eukaryota</taxon>
        <taxon>Metazoa</taxon>
        <taxon>Ecdysozoa</taxon>
        <taxon>Arthropoda</taxon>
        <taxon>Hexapoda</taxon>
        <taxon>Insecta</taxon>
        <taxon>Pterygota</taxon>
        <taxon>Neoptera</taxon>
        <taxon>Endopterygota</taxon>
        <taxon>Lepidoptera</taxon>
        <taxon>Glossata</taxon>
        <taxon>Ditrysia</taxon>
        <taxon>Papilionoidea</taxon>
        <taxon>Papilionidae</taxon>
        <taxon>Parnassiinae</taxon>
        <taxon>Parnassini</taxon>
        <taxon>Parnassius</taxon>
        <taxon>Parnassius</taxon>
    </lineage>
</organism>
<dbReference type="Proteomes" id="UP000691718">
    <property type="component" value="Unassembled WGS sequence"/>
</dbReference>
<protein>
    <submittedName>
        <fullName evidence="1">(apollo) hypothetical protein</fullName>
    </submittedName>
</protein>